<dbReference type="InterPro" id="IPR036397">
    <property type="entry name" value="RNaseH_sf"/>
</dbReference>
<sequence length="93" mass="10942">MPRTVSTEEESLQKIDDESTINWRFRKIHASVWFIRDGAPPHCVSTSHFSIKVHKQLNKTCPNRRIVEMDEKKIDLVNWPSRSSDLTTLDFFL</sequence>
<dbReference type="EMBL" id="JBDJPC010000006">
    <property type="protein sequence ID" value="KAL1497256.1"/>
    <property type="molecule type" value="Genomic_DNA"/>
</dbReference>
<dbReference type="Proteomes" id="UP001566132">
    <property type="component" value="Unassembled WGS sequence"/>
</dbReference>
<proteinExistence type="predicted"/>
<organism evidence="1 2">
    <name type="scientific">Hypothenemus hampei</name>
    <name type="common">Coffee berry borer</name>
    <dbReference type="NCBI Taxonomy" id="57062"/>
    <lineage>
        <taxon>Eukaryota</taxon>
        <taxon>Metazoa</taxon>
        <taxon>Ecdysozoa</taxon>
        <taxon>Arthropoda</taxon>
        <taxon>Hexapoda</taxon>
        <taxon>Insecta</taxon>
        <taxon>Pterygota</taxon>
        <taxon>Neoptera</taxon>
        <taxon>Endopterygota</taxon>
        <taxon>Coleoptera</taxon>
        <taxon>Polyphaga</taxon>
        <taxon>Cucujiformia</taxon>
        <taxon>Curculionidae</taxon>
        <taxon>Scolytinae</taxon>
        <taxon>Hypothenemus</taxon>
    </lineage>
</organism>
<keyword evidence="2" id="KW-1185">Reference proteome</keyword>
<accession>A0ABD1ELN8</accession>
<name>A0ABD1ELN8_HYPHA</name>
<dbReference type="AlphaFoldDB" id="A0ABD1ELN8"/>
<evidence type="ECO:0000313" key="2">
    <source>
        <dbReference type="Proteomes" id="UP001566132"/>
    </source>
</evidence>
<gene>
    <name evidence="1" type="ORF">ABEB36_008249</name>
</gene>
<evidence type="ECO:0000313" key="1">
    <source>
        <dbReference type="EMBL" id="KAL1497256.1"/>
    </source>
</evidence>
<comment type="caution">
    <text evidence="1">The sequence shown here is derived from an EMBL/GenBank/DDBJ whole genome shotgun (WGS) entry which is preliminary data.</text>
</comment>
<reference evidence="1 2" key="1">
    <citation type="submission" date="2024-05" db="EMBL/GenBank/DDBJ databases">
        <title>Genetic variation in Jamaican populations of the coffee berry borer (Hypothenemus hampei).</title>
        <authorList>
            <person name="Errbii M."/>
            <person name="Myrie A."/>
        </authorList>
    </citation>
    <scope>NUCLEOTIDE SEQUENCE [LARGE SCALE GENOMIC DNA]</scope>
    <source>
        <strain evidence="1">JA-Hopewell-2020-01-JO</strain>
        <tissue evidence="1">Whole body</tissue>
    </source>
</reference>
<dbReference type="Gene3D" id="3.30.420.10">
    <property type="entry name" value="Ribonuclease H-like superfamily/Ribonuclease H"/>
    <property type="match status" value="1"/>
</dbReference>
<protein>
    <submittedName>
        <fullName evidence="1">Uncharacterized protein</fullName>
    </submittedName>
</protein>